<proteinExistence type="inferred from homology"/>
<sequence>MLRLLARISALLYAATSVAMADNPPPAPAGWKLIWHDEFNGNQLDTTKWSRCKRGGADWKNTMVEDPRLLRVRRGALLLMGVVNKDTSKDPAPFHTAGVDSKGKFDFQYGKIQIRARFKSSQGAWPALWMLGRDGGWPGNGEIDLMEHLNFDDFVHQTVHSEYTVKIDKTNTPPKSATAKINRDGWNTYGAEWDRDKIVFTVNGKPTHTYPRVAEKGAKQWPFDQPFYLILSMQIGGNWVGKGDPKDYPSGMEVDWVRVYQKD</sequence>
<dbReference type="InterPro" id="IPR013320">
    <property type="entry name" value="ConA-like_dom_sf"/>
</dbReference>
<organism evidence="4 5">
    <name type="scientific">Sulfuriroseicoccus oceanibius</name>
    <dbReference type="NCBI Taxonomy" id="2707525"/>
    <lineage>
        <taxon>Bacteria</taxon>
        <taxon>Pseudomonadati</taxon>
        <taxon>Verrucomicrobiota</taxon>
        <taxon>Verrucomicrobiia</taxon>
        <taxon>Verrucomicrobiales</taxon>
        <taxon>Verrucomicrobiaceae</taxon>
        <taxon>Sulfuriroseicoccus</taxon>
    </lineage>
</organism>
<keyword evidence="4" id="KW-0378">Hydrolase</keyword>
<gene>
    <name evidence="4" type="ORF">G3M56_012660</name>
</gene>
<dbReference type="InterPro" id="IPR050546">
    <property type="entry name" value="Glycosyl_Hydrlase_16"/>
</dbReference>
<protein>
    <submittedName>
        <fullName evidence="4">Glycoside hydrolase family 16 protein</fullName>
    </submittedName>
</protein>
<feature type="chain" id="PRO_5031108994" evidence="2">
    <location>
        <begin position="22"/>
        <end position="263"/>
    </location>
</feature>
<accession>A0A7T7F0T6</accession>
<evidence type="ECO:0000256" key="2">
    <source>
        <dbReference type="SAM" id="SignalP"/>
    </source>
</evidence>
<dbReference type="GO" id="GO:0005975">
    <property type="term" value="P:carbohydrate metabolic process"/>
    <property type="evidence" value="ECO:0007669"/>
    <property type="project" value="InterPro"/>
</dbReference>
<dbReference type="PANTHER" id="PTHR10963:SF55">
    <property type="entry name" value="GLYCOSIDE HYDROLASE FAMILY 16 PROTEIN"/>
    <property type="match status" value="1"/>
</dbReference>
<dbReference type="Gene3D" id="2.60.120.200">
    <property type="match status" value="1"/>
</dbReference>
<reference evidence="4 5" key="1">
    <citation type="submission" date="2020-12" db="EMBL/GenBank/DDBJ databases">
        <title>Sulforoseuscoccus oceanibium gen. nov., sp. nov., a representative of the phylum Verrucomicrobia with special cytoplasmic membrane, and proposal of Sulforoseuscoccusaceae fam. nov.</title>
        <authorList>
            <person name="Xi F."/>
        </authorList>
    </citation>
    <scope>NUCLEOTIDE SEQUENCE [LARGE SCALE GENOMIC DNA]</scope>
    <source>
        <strain evidence="4 5">T37</strain>
    </source>
</reference>
<dbReference type="KEGG" id="soa:G3M56_012660"/>
<dbReference type="RefSeq" id="WP_164365118.1">
    <property type="nucleotide sequence ID" value="NZ_CP066776.1"/>
</dbReference>
<name>A0A7T7F0T6_9BACT</name>
<evidence type="ECO:0000313" key="5">
    <source>
        <dbReference type="Proteomes" id="UP000475117"/>
    </source>
</evidence>
<feature type="signal peptide" evidence="2">
    <location>
        <begin position="1"/>
        <end position="21"/>
    </location>
</feature>
<evidence type="ECO:0000259" key="3">
    <source>
        <dbReference type="PROSITE" id="PS51762"/>
    </source>
</evidence>
<feature type="domain" description="GH16" evidence="3">
    <location>
        <begin position="18"/>
        <end position="263"/>
    </location>
</feature>
<keyword evidence="2" id="KW-0732">Signal</keyword>
<keyword evidence="5" id="KW-1185">Reference proteome</keyword>
<dbReference type="CDD" id="cd08023">
    <property type="entry name" value="GH16_laminarinase_like"/>
    <property type="match status" value="1"/>
</dbReference>
<dbReference type="InterPro" id="IPR000757">
    <property type="entry name" value="Beta-glucanase-like"/>
</dbReference>
<dbReference type="EMBL" id="CP066776">
    <property type="protein sequence ID" value="QQL44716.1"/>
    <property type="molecule type" value="Genomic_DNA"/>
</dbReference>
<comment type="similarity">
    <text evidence="1">Belongs to the glycosyl hydrolase 16 family.</text>
</comment>
<dbReference type="Proteomes" id="UP000475117">
    <property type="component" value="Chromosome"/>
</dbReference>
<evidence type="ECO:0000313" key="4">
    <source>
        <dbReference type="EMBL" id="QQL44716.1"/>
    </source>
</evidence>
<dbReference type="PROSITE" id="PS51762">
    <property type="entry name" value="GH16_2"/>
    <property type="match status" value="1"/>
</dbReference>
<dbReference type="GO" id="GO:0004553">
    <property type="term" value="F:hydrolase activity, hydrolyzing O-glycosyl compounds"/>
    <property type="evidence" value="ECO:0007669"/>
    <property type="project" value="InterPro"/>
</dbReference>
<dbReference type="Pfam" id="PF00722">
    <property type="entry name" value="Glyco_hydro_16"/>
    <property type="match status" value="1"/>
</dbReference>
<dbReference type="SUPFAM" id="SSF49899">
    <property type="entry name" value="Concanavalin A-like lectins/glucanases"/>
    <property type="match status" value="1"/>
</dbReference>
<dbReference type="PANTHER" id="PTHR10963">
    <property type="entry name" value="GLYCOSYL HYDROLASE-RELATED"/>
    <property type="match status" value="1"/>
</dbReference>
<dbReference type="AlphaFoldDB" id="A0A7T7F0T6"/>
<evidence type="ECO:0000256" key="1">
    <source>
        <dbReference type="ARBA" id="ARBA00006865"/>
    </source>
</evidence>